<gene>
    <name evidence="1" type="ORF">K490DRAFT_59254</name>
</gene>
<name>A0A9P4HQG2_9PEZI</name>
<keyword evidence="2" id="KW-1185">Reference proteome</keyword>
<dbReference type="EMBL" id="ML978737">
    <property type="protein sequence ID" value="KAF2084777.1"/>
    <property type="molecule type" value="Genomic_DNA"/>
</dbReference>
<dbReference type="OrthoDB" id="5429716at2759"/>
<dbReference type="AlphaFoldDB" id="A0A9P4HQG2"/>
<accession>A0A9P4HQG2</accession>
<dbReference type="Proteomes" id="UP000799776">
    <property type="component" value="Unassembled WGS sequence"/>
</dbReference>
<reference evidence="1" key="1">
    <citation type="journal article" date="2020" name="Stud. Mycol.">
        <title>101 Dothideomycetes genomes: a test case for predicting lifestyles and emergence of pathogens.</title>
        <authorList>
            <person name="Haridas S."/>
            <person name="Albert R."/>
            <person name="Binder M."/>
            <person name="Bloem J."/>
            <person name="Labutti K."/>
            <person name="Salamov A."/>
            <person name="Andreopoulos B."/>
            <person name="Baker S."/>
            <person name="Barry K."/>
            <person name="Bills G."/>
            <person name="Bluhm B."/>
            <person name="Cannon C."/>
            <person name="Castanera R."/>
            <person name="Culley D."/>
            <person name="Daum C."/>
            <person name="Ezra D."/>
            <person name="Gonzalez J."/>
            <person name="Henrissat B."/>
            <person name="Kuo A."/>
            <person name="Liang C."/>
            <person name="Lipzen A."/>
            <person name="Lutzoni F."/>
            <person name="Magnuson J."/>
            <person name="Mondo S."/>
            <person name="Nolan M."/>
            <person name="Ohm R."/>
            <person name="Pangilinan J."/>
            <person name="Park H.-J."/>
            <person name="Ramirez L."/>
            <person name="Alfaro M."/>
            <person name="Sun H."/>
            <person name="Tritt A."/>
            <person name="Yoshinaga Y."/>
            <person name="Zwiers L.-H."/>
            <person name="Turgeon B."/>
            <person name="Goodwin S."/>
            <person name="Spatafora J."/>
            <person name="Crous P."/>
            <person name="Grigoriev I."/>
        </authorList>
    </citation>
    <scope>NUCLEOTIDE SEQUENCE</scope>
    <source>
        <strain evidence="1">CBS 121410</strain>
    </source>
</reference>
<organism evidence="1 2">
    <name type="scientific">Saccharata proteae CBS 121410</name>
    <dbReference type="NCBI Taxonomy" id="1314787"/>
    <lineage>
        <taxon>Eukaryota</taxon>
        <taxon>Fungi</taxon>
        <taxon>Dikarya</taxon>
        <taxon>Ascomycota</taxon>
        <taxon>Pezizomycotina</taxon>
        <taxon>Dothideomycetes</taxon>
        <taxon>Dothideomycetes incertae sedis</taxon>
        <taxon>Botryosphaeriales</taxon>
        <taxon>Saccharataceae</taxon>
        <taxon>Saccharata</taxon>
    </lineage>
</organism>
<protein>
    <submittedName>
        <fullName evidence="1">Uncharacterized protein</fullName>
    </submittedName>
</protein>
<proteinExistence type="predicted"/>
<evidence type="ECO:0000313" key="2">
    <source>
        <dbReference type="Proteomes" id="UP000799776"/>
    </source>
</evidence>
<comment type="caution">
    <text evidence="1">The sequence shown here is derived from an EMBL/GenBank/DDBJ whole genome shotgun (WGS) entry which is preliminary data.</text>
</comment>
<evidence type="ECO:0000313" key="1">
    <source>
        <dbReference type="EMBL" id="KAF2084777.1"/>
    </source>
</evidence>
<sequence>MSHTSAYSARTNLGLLTSTFTPPAECSNPVMYANCPDWATGCSGHQALTCTSPGYPIGVDLTTCWPPATTQRPNDDRFVNGWGFYSPGTVCPRGYETACATVYGDSGGLGSYSQFKFQFQPEAGETIAGCCPSGYGCIFNGDGYQTCYSAVTSSTISMATCQSDGSKNGSTVLTSPYAAGTTTRPEIGIYAPLFQLNWQSADLASLSNASASASSTANISNDSGSSNGLTEGGIIAIAVIIPIHPQELQGSSPTAAIQTWKSPFDTQQPG</sequence>